<dbReference type="Pfam" id="PF16410">
    <property type="entry name" value="DUF5018"/>
    <property type="match status" value="1"/>
</dbReference>
<gene>
    <name evidence="2" type="ORF">A5CPEGH6_15540</name>
</gene>
<reference evidence="3" key="1">
    <citation type="submission" date="2019-06" db="EMBL/GenBank/DDBJ databases">
        <title>Alistipes onderdonkii subsp. vulgaris subsp. nov., Alistipes dispar sp. nov. and Alistipes communis sp. nov., isolated from human faeces, and creation of Alistipes onderdonkii subsp. onderdonkii subsp. nov.</title>
        <authorList>
            <person name="Sakamoto M."/>
            <person name="Ikeyama N."/>
            <person name="Ogata Y."/>
            <person name="Suda W."/>
            <person name="Iino T."/>
            <person name="Hattori M."/>
            <person name="Ohkuma M."/>
        </authorList>
    </citation>
    <scope>NUCLEOTIDE SEQUENCE [LARGE SCALE GENOMIC DNA]</scope>
    <source>
        <strain evidence="3">5CPEGH6</strain>
    </source>
</reference>
<dbReference type="KEGG" id="ada:A5CPEGH6_15540"/>
<keyword evidence="3" id="KW-1185">Reference proteome</keyword>
<evidence type="ECO:0000313" key="3">
    <source>
        <dbReference type="Proteomes" id="UP000319374"/>
    </source>
</evidence>
<dbReference type="InterPro" id="IPR032186">
    <property type="entry name" value="DUF5018"/>
</dbReference>
<evidence type="ECO:0000259" key="1">
    <source>
        <dbReference type="Pfam" id="PF16410"/>
    </source>
</evidence>
<dbReference type="Gene3D" id="2.60.40.2340">
    <property type="match status" value="1"/>
</dbReference>
<dbReference type="OrthoDB" id="1094445at2"/>
<sequence>MKNSIISFASAALLCLGGCHEPDELTPSDTGLGLNSISAQFSTGEYKNDPLAKFTATPTEGEERIVIDIPYYYPENSTNTTSITEMRVTANLDDNCFITPRLGTLDLTQENWFTLTRADGSKRDFCVTGNIKKSDKCEIISFATDEPSIQGVIDNDRNTISLISADDLSAVTAQATLSPHATISPDPAEVHDYEGEGMKFTVTAHDGVTKRIYTVSKEIPPKIKYGWRAGSETEIWQNVSLDKLGIVNGSDKNYSLAASGSKLVLSTGADKYLFNRATGDYLGTLDMKGTAAPGGMTSDDAGNILYANLADPNATFRIYTAASTDDTPTELLSYTNATGASMGKHISVQGDVKGDAIVTAVIYTWNGAVCKFLRWTISGGVAAKPQMISVTGATAGWNGNGHADVEAYSANPDDPYFLTYYSANSLYRIDATGAVTNTIATSQWGANSNYNCVDVCAFNNARYAAIYTGAHFTYGEFKTYMFDVTTPEQLTGACDTSPARVFTSNEYKPAGAVVNATGDVLMTASADGYKLNLYYTDANTNALVAWEFDCIDK</sequence>
<name>A0A4Y1X369_9BACT</name>
<accession>A0A4Y1X369</accession>
<dbReference type="EMBL" id="AP019736">
    <property type="protein sequence ID" value="BBL06916.1"/>
    <property type="molecule type" value="Genomic_DNA"/>
</dbReference>
<dbReference type="InterPro" id="IPR011047">
    <property type="entry name" value="Quinoprotein_ADH-like_sf"/>
</dbReference>
<organism evidence="2 3">
    <name type="scientific">Alistipes dispar</name>
    <dbReference type="NCBI Taxonomy" id="2585119"/>
    <lineage>
        <taxon>Bacteria</taxon>
        <taxon>Pseudomonadati</taxon>
        <taxon>Bacteroidota</taxon>
        <taxon>Bacteroidia</taxon>
        <taxon>Bacteroidales</taxon>
        <taxon>Rikenellaceae</taxon>
        <taxon>Alistipes</taxon>
    </lineage>
</organism>
<dbReference type="Proteomes" id="UP000319374">
    <property type="component" value="Chromosome"/>
</dbReference>
<dbReference type="AlphaFoldDB" id="A0A4Y1X369"/>
<dbReference type="GeneID" id="98673530"/>
<feature type="domain" description="DUF5018" evidence="1">
    <location>
        <begin position="13"/>
        <end position="352"/>
    </location>
</feature>
<protein>
    <recommendedName>
        <fullName evidence="1">DUF5018 domain-containing protein</fullName>
    </recommendedName>
</protein>
<dbReference type="RefSeq" id="WP_141428801.1">
    <property type="nucleotide sequence ID" value="NZ_AP019736.1"/>
</dbReference>
<dbReference type="SUPFAM" id="SSF50998">
    <property type="entry name" value="Quinoprotein alcohol dehydrogenase-like"/>
    <property type="match status" value="1"/>
</dbReference>
<evidence type="ECO:0000313" key="2">
    <source>
        <dbReference type="EMBL" id="BBL06916.1"/>
    </source>
</evidence>
<proteinExistence type="predicted"/>